<comment type="caution">
    <text evidence="1">The sequence shown here is derived from an EMBL/GenBank/DDBJ whole genome shotgun (WGS) entry which is preliminary data.</text>
</comment>
<protein>
    <submittedName>
        <fullName evidence="1">Phage head-tail adapter protein</fullName>
    </submittedName>
</protein>
<dbReference type="RefSeq" id="WP_279359803.1">
    <property type="nucleotide sequence ID" value="NZ_JAMWDY010000003.1"/>
</dbReference>
<evidence type="ECO:0000313" key="2">
    <source>
        <dbReference type="Proteomes" id="UP001153199"/>
    </source>
</evidence>
<dbReference type="EMBL" id="JAMWFV010000004">
    <property type="protein sequence ID" value="MDG6145052.1"/>
    <property type="molecule type" value="Genomic_DNA"/>
</dbReference>
<accession>A0A9X4NX01</accession>
<gene>
    <name evidence="1" type="ORF">NF717_05195</name>
</gene>
<evidence type="ECO:0000313" key="1">
    <source>
        <dbReference type="EMBL" id="MDG6145052.1"/>
    </source>
</evidence>
<keyword evidence="2" id="KW-1185">Reference proteome</keyword>
<dbReference type="AlphaFoldDB" id="A0A9X4NX01"/>
<sequence>MRLVIKSQKARQNIVKTHNGTLNTLIKFYKTTTDDSIDGRDIIYKKLFEAYAEVYSPSSKDISIMNGKGVKKGMTVRLRDPLTSYYPDNKEVVLISDERFSDMAWDIVDIRPDVIDRRFIIILLSGDNGVKLCQQK</sequence>
<reference evidence="1" key="1">
    <citation type="submission" date="2022-06" db="EMBL/GenBank/DDBJ databases">
        <title>Lactococcus from bovine mastitis in China.</title>
        <authorList>
            <person name="Lin Y."/>
            <person name="Han B."/>
        </authorList>
    </citation>
    <scope>NUCLEOTIDE SEQUENCE</scope>
    <source>
        <strain evidence="1">Ningxia-I-26</strain>
    </source>
</reference>
<organism evidence="1 2">
    <name type="scientific">Lactococcus formosensis</name>
    <dbReference type="NCBI Taxonomy" id="1281486"/>
    <lineage>
        <taxon>Bacteria</taxon>
        <taxon>Bacillati</taxon>
        <taxon>Bacillota</taxon>
        <taxon>Bacilli</taxon>
        <taxon>Lactobacillales</taxon>
        <taxon>Streptococcaceae</taxon>
        <taxon>Lactococcus</taxon>
    </lineage>
</organism>
<dbReference type="Proteomes" id="UP001153199">
    <property type="component" value="Unassembled WGS sequence"/>
</dbReference>
<proteinExistence type="predicted"/>
<name>A0A9X4NX01_9LACT</name>